<reference evidence="2" key="1">
    <citation type="submission" date="2022-07" db="EMBL/GenBank/DDBJ databases">
        <title>Genome analysis of Parmales, a sister group of diatoms, reveals the evolutionary specialization of diatoms from phago-mixotrophs to photoautotrophs.</title>
        <authorList>
            <person name="Ban H."/>
            <person name="Sato S."/>
            <person name="Yoshikawa S."/>
            <person name="Kazumasa Y."/>
            <person name="Nakamura Y."/>
            <person name="Ichinomiya M."/>
            <person name="Saitoh K."/>
            <person name="Sato N."/>
            <person name="Blanc-Mathieu R."/>
            <person name="Endo H."/>
            <person name="Kuwata A."/>
            <person name="Ogata H."/>
        </authorList>
    </citation>
    <scope>NUCLEOTIDE SEQUENCE</scope>
</reference>
<name>A0A9W7FZ62_9STRA</name>
<gene>
    <name evidence="2" type="ORF">TrRE_jg13529</name>
</gene>
<dbReference type="Pfam" id="PF01590">
    <property type="entry name" value="GAF"/>
    <property type="match status" value="1"/>
</dbReference>
<dbReference type="OrthoDB" id="295473at2759"/>
<evidence type="ECO:0000313" key="2">
    <source>
        <dbReference type="EMBL" id="GMI24470.1"/>
    </source>
</evidence>
<proteinExistence type="predicted"/>
<dbReference type="InterPro" id="IPR003018">
    <property type="entry name" value="GAF"/>
</dbReference>
<organism evidence="2 3">
    <name type="scientific">Triparma retinervis</name>
    <dbReference type="NCBI Taxonomy" id="2557542"/>
    <lineage>
        <taxon>Eukaryota</taxon>
        <taxon>Sar</taxon>
        <taxon>Stramenopiles</taxon>
        <taxon>Ochrophyta</taxon>
        <taxon>Bolidophyceae</taxon>
        <taxon>Parmales</taxon>
        <taxon>Triparmaceae</taxon>
        <taxon>Triparma</taxon>
    </lineage>
</organism>
<dbReference type="Proteomes" id="UP001165082">
    <property type="component" value="Unassembled WGS sequence"/>
</dbReference>
<feature type="domain" description="GAF" evidence="1">
    <location>
        <begin position="24"/>
        <end position="114"/>
    </location>
</feature>
<evidence type="ECO:0000259" key="1">
    <source>
        <dbReference type="Pfam" id="PF01590"/>
    </source>
</evidence>
<dbReference type="SUPFAM" id="SSF55781">
    <property type="entry name" value="GAF domain-like"/>
    <property type="match status" value="1"/>
</dbReference>
<comment type="caution">
    <text evidence="2">The sequence shown here is derived from an EMBL/GenBank/DDBJ whole genome shotgun (WGS) entry which is preliminary data.</text>
</comment>
<sequence>MFFDSLKSDLFFYSDGNVFRFEMSKGIAGYCARTGEIVNVVSAYDDERFLRDMDAQTGFRTRNVLAAPIRARGSDGIIAVIQMLNKDPEEDGGAFTEFDEQLIKDCSFRVSEALSLQFETLVNAQVDMERMSMGGMKEVKAKEMKGIEAEGGEGELAWDEVPLKESQGRVVSLNKETDAFAEVRRKRVNEYGKEVRESKIGI</sequence>
<protein>
    <recommendedName>
        <fullName evidence="1">GAF domain-containing protein</fullName>
    </recommendedName>
</protein>
<dbReference type="EMBL" id="BRXZ01007123">
    <property type="protein sequence ID" value="GMI24470.1"/>
    <property type="molecule type" value="Genomic_DNA"/>
</dbReference>
<accession>A0A9W7FZ62</accession>
<dbReference type="Gene3D" id="3.30.450.40">
    <property type="match status" value="1"/>
</dbReference>
<dbReference type="InterPro" id="IPR029016">
    <property type="entry name" value="GAF-like_dom_sf"/>
</dbReference>
<dbReference type="AlphaFoldDB" id="A0A9W7FZ62"/>
<keyword evidence="3" id="KW-1185">Reference proteome</keyword>
<evidence type="ECO:0000313" key="3">
    <source>
        <dbReference type="Proteomes" id="UP001165082"/>
    </source>
</evidence>